<organism evidence="1 2">
    <name type="scientific">Boeremia exigua</name>
    <dbReference type="NCBI Taxonomy" id="749465"/>
    <lineage>
        <taxon>Eukaryota</taxon>
        <taxon>Fungi</taxon>
        <taxon>Dikarya</taxon>
        <taxon>Ascomycota</taxon>
        <taxon>Pezizomycotina</taxon>
        <taxon>Dothideomycetes</taxon>
        <taxon>Pleosporomycetidae</taxon>
        <taxon>Pleosporales</taxon>
        <taxon>Pleosporineae</taxon>
        <taxon>Didymellaceae</taxon>
        <taxon>Boeremia</taxon>
    </lineage>
</organism>
<name>A0ACC2IBG3_9PLEO</name>
<reference evidence="1" key="1">
    <citation type="submission" date="2022-11" db="EMBL/GenBank/DDBJ databases">
        <title>Genome Sequence of Boeremia exigua.</title>
        <authorList>
            <person name="Buettner E."/>
        </authorList>
    </citation>
    <scope>NUCLEOTIDE SEQUENCE</scope>
    <source>
        <strain evidence="1">CU02</strain>
    </source>
</reference>
<evidence type="ECO:0000313" key="2">
    <source>
        <dbReference type="Proteomes" id="UP001153331"/>
    </source>
</evidence>
<dbReference type="EMBL" id="JAPHNI010000316">
    <property type="protein sequence ID" value="KAJ8112549.1"/>
    <property type="molecule type" value="Genomic_DNA"/>
</dbReference>
<protein>
    <submittedName>
        <fullName evidence="1">Uncharacterized protein</fullName>
    </submittedName>
</protein>
<accession>A0ACC2IBG3</accession>
<keyword evidence="2" id="KW-1185">Reference proteome</keyword>
<gene>
    <name evidence="1" type="ORF">OPT61_g5104</name>
</gene>
<comment type="caution">
    <text evidence="1">The sequence shown here is derived from an EMBL/GenBank/DDBJ whole genome shotgun (WGS) entry which is preliminary data.</text>
</comment>
<evidence type="ECO:0000313" key="1">
    <source>
        <dbReference type="EMBL" id="KAJ8112549.1"/>
    </source>
</evidence>
<proteinExistence type="predicted"/>
<dbReference type="Proteomes" id="UP001153331">
    <property type="component" value="Unassembled WGS sequence"/>
</dbReference>
<sequence length="1242" mass="138147">MDWHSLEEKATRGTPEQPLKVNRCLIAVQQPLGELDFVRMMEAPNVRLKRVDQQYETSVDFSRDGVKYRDETLNSIVGDDGSNVIVFRAILTGGTCPSAGRPAPLEVLQASRDTSQSIETTLVAHDANPLHIPTADQDHLHMSTQGSSKSTTQEGTMVPSTEPENASEHGHGDFPNHDNQDGRAVSYQVPVRSAVTPANLAQPVNARLAHSVAESTVVKAGPSLSSHTPSRPLFHEEEPSSSFNDGNFLKPESFPPQDSQGGEMPTDDFIRKIINQESPNVLEAGMRQGIEILKDLRQAFSTNGDSSPDAQAYVDSIDKLIPQAKQKRTVIGVVGNTGAGKSSVINALLEEERLVPTSCMRACTAVVTEISWNDSTDPFSKYRAEVEFMSKADWEKEVATLMKEFLTESGSLIREASDQNTDAGVAWAKFHAVHPKIARDKLGDCTMAQLMSEEGLNALGTTQHISSSSAKEFYQQLQKFVDNKGKIDKTEPQMEYWPLIKVVKIYTKASALSTGAVVVDLPGIQDSNAARSAVAQSYIRQCNGLWIVAPITRAVDDKAAKTLLGDAFKMQLKYDGGLSNVTFICSKTDDISVTETIDALGLEDEVETLNRQKDELAQEIIEQKQMIQDLTPKRQHDSGMIVDASVPRTVKRKKQSHAEEPRHKRQIVDKDSDAGFISDDDNGASETEDDDDDDEKVQAPRVPLTENETEERPRELRATKRTAKRELQDIDSREALRAQIRTAKARTKAIEAKVTRICISGRNEYSKAAIQNDFAAGIKELDHENAAEEDEDTFNPDEEQQDYDQVARSLPVFCVSSRAYQKMCRRLKKDGEVTGFVTPEDTEVPQLQKHCEKLTEAGRVQTCRNFLLSVCQLLTNFALWASMGRELTMTEKQKIEQAQYVSGTLVQLEENFEVCVQACLDTIRREMENQIFDKYSALIRKAVDRAPDTVAAWGAHRDDGGLGWATYKAIVRRDGVYHSRAGGYHDFNSELVKPITKRIAPGWERTFQHRLPKVFATFTADSGNILRKIHQAVEQRVQRNGVGRAGLYQLQTQINTYERMFDKLNQDLVDSMTVYQRLANRDFASTISRAMQDAYDACTDESGRGSFKRMKDTMSAYVAHSRNHMFGEAALNVKNRLDDMCGALEKLMQHQVRKICANMKADYMHVLVGIQEAAPVRRERALRSVIMNKLRAVDAQFEAIAGGEVVVVDEAKMDAAAAEDPATQDADMVDSDSDGIHLVQTT</sequence>